<dbReference type="OrthoDB" id="9774199at2"/>
<proteinExistence type="predicted"/>
<organism evidence="2 3">
    <name type="scientific">Aeromicrobium endophyticum</name>
    <dbReference type="NCBI Taxonomy" id="2292704"/>
    <lineage>
        <taxon>Bacteria</taxon>
        <taxon>Bacillati</taxon>
        <taxon>Actinomycetota</taxon>
        <taxon>Actinomycetes</taxon>
        <taxon>Propionibacteriales</taxon>
        <taxon>Nocardioidaceae</taxon>
        <taxon>Aeromicrobium</taxon>
    </lineage>
</organism>
<dbReference type="Gene3D" id="3.40.50.720">
    <property type="entry name" value="NAD(P)-binding Rossmann-like Domain"/>
    <property type="match status" value="1"/>
</dbReference>
<accession>A0A371PD20</accession>
<dbReference type="PANTHER" id="PTHR48079:SF6">
    <property type="entry name" value="NAD(P)-BINDING DOMAIN-CONTAINING PROTEIN-RELATED"/>
    <property type="match status" value="1"/>
</dbReference>
<comment type="caution">
    <text evidence="2">The sequence shown here is derived from an EMBL/GenBank/DDBJ whole genome shotgun (WGS) entry which is preliminary data.</text>
</comment>
<dbReference type="SUPFAM" id="SSF51735">
    <property type="entry name" value="NAD(P)-binding Rossmann-fold domains"/>
    <property type="match status" value="1"/>
</dbReference>
<dbReference type="EMBL" id="QUBR01000001">
    <property type="protein sequence ID" value="REK73802.1"/>
    <property type="molecule type" value="Genomic_DNA"/>
</dbReference>
<keyword evidence="3" id="KW-1185">Reference proteome</keyword>
<gene>
    <name evidence="2" type="ORF">DX116_09835</name>
</gene>
<dbReference type="InterPro" id="IPR016040">
    <property type="entry name" value="NAD(P)-bd_dom"/>
</dbReference>
<dbReference type="GO" id="GO:0004029">
    <property type="term" value="F:aldehyde dehydrogenase (NAD+) activity"/>
    <property type="evidence" value="ECO:0007669"/>
    <property type="project" value="TreeGrafter"/>
</dbReference>
<name>A0A371PD20_9ACTN</name>
<sequence length="306" mass="32727">MATPRTALVTGATGYIGAQVVARLLDDGWTVRVLTRDAAGLRDRPWSSRVDVVEGDAQDAAVLHRAARGVDVAWFLIHSMTGTYEYATRDRTIATRFGQACRDAGVARIVYLGGLYPDDVPLSPHLESRREVGHILMESGVPTAVLQAGIVVGRGSVSYEMLRTATERLPVVIAPDWLAHRVQPIAIRDALHYLVGAADLPSDVNRAFDIGGADALAYRDLISVYAEVAGLRPRPILTVPILLPRTTALWAGRLAPVPTSLASSLLESLMLDMVCREHDLDAVVGAPPGGAASFRQAVQAAVAGRD</sequence>
<dbReference type="InterPro" id="IPR036291">
    <property type="entry name" value="NAD(P)-bd_dom_sf"/>
</dbReference>
<feature type="domain" description="NAD(P)-binding" evidence="1">
    <location>
        <begin position="11"/>
        <end position="138"/>
    </location>
</feature>
<evidence type="ECO:0000313" key="3">
    <source>
        <dbReference type="Proteomes" id="UP000265581"/>
    </source>
</evidence>
<reference evidence="2 3" key="1">
    <citation type="submission" date="2018-08" db="EMBL/GenBank/DDBJ databases">
        <title>Aeromicrobium sp. M2KJ-4, whole genome shotgun sequence.</title>
        <authorList>
            <person name="Tuo L."/>
        </authorList>
    </citation>
    <scope>NUCLEOTIDE SEQUENCE [LARGE SCALE GENOMIC DNA]</scope>
    <source>
        <strain evidence="2 3">M2KJ-4</strain>
    </source>
</reference>
<dbReference type="GO" id="GO:0005737">
    <property type="term" value="C:cytoplasm"/>
    <property type="evidence" value="ECO:0007669"/>
    <property type="project" value="TreeGrafter"/>
</dbReference>
<dbReference type="AlphaFoldDB" id="A0A371PD20"/>
<protein>
    <submittedName>
        <fullName evidence="2">NAD-dependent epimerase/dehydratase family protein</fullName>
    </submittedName>
</protein>
<dbReference type="InterPro" id="IPR051783">
    <property type="entry name" value="NAD(P)-dependent_oxidoreduct"/>
</dbReference>
<dbReference type="RefSeq" id="WP_119703911.1">
    <property type="nucleotide sequence ID" value="NZ_JBHSOI010000001.1"/>
</dbReference>
<dbReference type="PANTHER" id="PTHR48079">
    <property type="entry name" value="PROTEIN YEEZ"/>
    <property type="match status" value="1"/>
</dbReference>
<dbReference type="Pfam" id="PF13460">
    <property type="entry name" value="NAD_binding_10"/>
    <property type="match status" value="1"/>
</dbReference>
<evidence type="ECO:0000259" key="1">
    <source>
        <dbReference type="Pfam" id="PF13460"/>
    </source>
</evidence>
<dbReference type="Proteomes" id="UP000265581">
    <property type="component" value="Unassembled WGS sequence"/>
</dbReference>
<evidence type="ECO:0000313" key="2">
    <source>
        <dbReference type="EMBL" id="REK73802.1"/>
    </source>
</evidence>